<gene>
    <name evidence="1" type="ORF">S12H4_16109</name>
</gene>
<comment type="caution">
    <text evidence="1">The sequence shown here is derived from an EMBL/GenBank/DDBJ whole genome shotgun (WGS) entry which is preliminary data.</text>
</comment>
<protein>
    <submittedName>
        <fullName evidence="1">Uncharacterized protein</fullName>
    </submittedName>
</protein>
<name>X1R5S3_9ZZZZ</name>
<dbReference type="AlphaFoldDB" id="X1R5S3"/>
<proteinExistence type="predicted"/>
<evidence type="ECO:0000313" key="1">
    <source>
        <dbReference type="EMBL" id="GAI76087.1"/>
    </source>
</evidence>
<organism evidence="1">
    <name type="scientific">marine sediment metagenome</name>
    <dbReference type="NCBI Taxonomy" id="412755"/>
    <lineage>
        <taxon>unclassified sequences</taxon>
        <taxon>metagenomes</taxon>
        <taxon>ecological metagenomes</taxon>
    </lineage>
</organism>
<reference evidence="1" key="1">
    <citation type="journal article" date="2014" name="Front. Microbiol.">
        <title>High frequency of phylogenetically diverse reductive dehalogenase-homologous genes in deep subseafloor sedimentary metagenomes.</title>
        <authorList>
            <person name="Kawai M."/>
            <person name="Futagami T."/>
            <person name="Toyoda A."/>
            <person name="Takaki Y."/>
            <person name="Nishi S."/>
            <person name="Hori S."/>
            <person name="Arai W."/>
            <person name="Tsubouchi T."/>
            <person name="Morono Y."/>
            <person name="Uchiyama I."/>
            <person name="Ito T."/>
            <person name="Fujiyama A."/>
            <person name="Inagaki F."/>
            <person name="Takami H."/>
        </authorList>
    </citation>
    <scope>NUCLEOTIDE SEQUENCE</scope>
    <source>
        <strain evidence="1">Expedition CK06-06</strain>
    </source>
</reference>
<accession>X1R5S3</accession>
<feature type="non-terminal residue" evidence="1">
    <location>
        <position position="1"/>
    </location>
</feature>
<sequence length="43" mass="5064">QGYRNDLIPKARGEAVKMTKEAEGYKIERIKKQRVMLQNLIVF</sequence>
<dbReference type="EMBL" id="BARW01007775">
    <property type="protein sequence ID" value="GAI76087.1"/>
    <property type="molecule type" value="Genomic_DNA"/>
</dbReference>